<dbReference type="EMBL" id="JASCZI010182519">
    <property type="protein sequence ID" value="MED6188083.1"/>
    <property type="molecule type" value="Genomic_DNA"/>
</dbReference>
<gene>
    <name evidence="2" type="ORF">PIB30_082630</name>
</gene>
<proteinExistence type="predicted"/>
<comment type="caution">
    <text evidence="2">The sequence shown here is derived from an EMBL/GenBank/DDBJ whole genome shotgun (WGS) entry which is preliminary data.</text>
</comment>
<evidence type="ECO:0000313" key="2">
    <source>
        <dbReference type="EMBL" id="MED6188083.1"/>
    </source>
</evidence>
<feature type="compositionally biased region" description="Basic and acidic residues" evidence="1">
    <location>
        <begin position="99"/>
        <end position="110"/>
    </location>
</feature>
<accession>A0ABU6WTN0</accession>
<evidence type="ECO:0000256" key="1">
    <source>
        <dbReference type="SAM" id="MobiDB-lite"/>
    </source>
</evidence>
<organism evidence="2 3">
    <name type="scientific">Stylosanthes scabra</name>
    <dbReference type="NCBI Taxonomy" id="79078"/>
    <lineage>
        <taxon>Eukaryota</taxon>
        <taxon>Viridiplantae</taxon>
        <taxon>Streptophyta</taxon>
        <taxon>Embryophyta</taxon>
        <taxon>Tracheophyta</taxon>
        <taxon>Spermatophyta</taxon>
        <taxon>Magnoliopsida</taxon>
        <taxon>eudicotyledons</taxon>
        <taxon>Gunneridae</taxon>
        <taxon>Pentapetalae</taxon>
        <taxon>rosids</taxon>
        <taxon>fabids</taxon>
        <taxon>Fabales</taxon>
        <taxon>Fabaceae</taxon>
        <taxon>Papilionoideae</taxon>
        <taxon>50 kb inversion clade</taxon>
        <taxon>dalbergioids sensu lato</taxon>
        <taxon>Dalbergieae</taxon>
        <taxon>Pterocarpus clade</taxon>
        <taxon>Stylosanthes</taxon>
    </lineage>
</organism>
<feature type="compositionally biased region" description="Basic and acidic residues" evidence="1">
    <location>
        <begin position="122"/>
        <end position="133"/>
    </location>
</feature>
<keyword evidence="3" id="KW-1185">Reference proteome</keyword>
<feature type="region of interest" description="Disordered" evidence="1">
    <location>
        <begin position="1"/>
        <end position="150"/>
    </location>
</feature>
<name>A0ABU6WTN0_9FABA</name>
<dbReference type="Proteomes" id="UP001341840">
    <property type="component" value="Unassembled WGS sequence"/>
</dbReference>
<evidence type="ECO:0000313" key="3">
    <source>
        <dbReference type="Proteomes" id="UP001341840"/>
    </source>
</evidence>
<sequence>MKISTTRSYISRGHHPLKKKEADLSGRWRKKSQLSTKEPARAATLSRPREGNQPKRSNHPATRSRLEGALRKANPRGCNRQEAVERAEELARKQQAILDKAERREKDKQENLNGKAPTLADNDSKIAESKDQTWKPSTVVTKIPGREKGK</sequence>
<reference evidence="2 3" key="1">
    <citation type="journal article" date="2023" name="Plants (Basel)">
        <title>Bridging the Gap: Combining Genomics and Transcriptomics Approaches to Understand Stylosanthes scabra, an Orphan Legume from the Brazilian Caatinga.</title>
        <authorList>
            <person name="Ferreira-Neto J.R.C."/>
            <person name="da Silva M.D."/>
            <person name="Binneck E."/>
            <person name="de Melo N.F."/>
            <person name="da Silva R.H."/>
            <person name="de Melo A.L.T.M."/>
            <person name="Pandolfi V."/>
            <person name="Bustamante F.O."/>
            <person name="Brasileiro-Vidal A.C."/>
            <person name="Benko-Iseppon A.M."/>
        </authorList>
    </citation>
    <scope>NUCLEOTIDE SEQUENCE [LARGE SCALE GENOMIC DNA]</scope>
    <source>
        <tissue evidence="2">Leaves</tissue>
    </source>
</reference>
<feature type="compositionally biased region" description="Basic and acidic residues" evidence="1">
    <location>
        <begin position="82"/>
        <end position="92"/>
    </location>
</feature>
<protein>
    <submittedName>
        <fullName evidence="2">Uncharacterized protein</fullName>
    </submittedName>
</protein>